<protein>
    <recommendedName>
        <fullName evidence="1">Mutator-like transposase domain-containing protein</fullName>
    </recommendedName>
</protein>
<evidence type="ECO:0000313" key="2">
    <source>
        <dbReference type="EMBL" id="GBP00707.1"/>
    </source>
</evidence>
<dbReference type="InterPro" id="IPR049012">
    <property type="entry name" value="Mutator_transp_dom"/>
</dbReference>
<name>A0A4C1SH60_EUMVA</name>
<gene>
    <name evidence="2" type="ORF">EVAR_76950_1</name>
</gene>
<reference evidence="2 3" key="1">
    <citation type="journal article" date="2019" name="Commun. Biol.">
        <title>The bagworm genome reveals a unique fibroin gene that provides high tensile strength.</title>
        <authorList>
            <person name="Kono N."/>
            <person name="Nakamura H."/>
            <person name="Ohtoshi R."/>
            <person name="Tomita M."/>
            <person name="Numata K."/>
            <person name="Arakawa K."/>
        </authorList>
    </citation>
    <scope>NUCLEOTIDE SEQUENCE [LARGE SCALE GENOMIC DNA]</scope>
</reference>
<dbReference type="STRING" id="151549.A0A4C1SH60"/>
<dbReference type="Pfam" id="PF20700">
    <property type="entry name" value="Mutator"/>
    <property type="match status" value="1"/>
</dbReference>
<dbReference type="AlphaFoldDB" id="A0A4C1SH60"/>
<dbReference type="OrthoDB" id="6781756at2759"/>
<organism evidence="2 3">
    <name type="scientific">Eumeta variegata</name>
    <name type="common">Bagworm moth</name>
    <name type="synonym">Eumeta japonica</name>
    <dbReference type="NCBI Taxonomy" id="151549"/>
    <lineage>
        <taxon>Eukaryota</taxon>
        <taxon>Metazoa</taxon>
        <taxon>Ecdysozoa</taxon>
        <taxon>Arthropoda</taxon>
        <taxon>Hexapoda</taxon>
        <taxon>Insecta</taxon>
        <taxon>Pterygota</taxon>
        <taxon>Neoptera</taxon>
        <taxon>Endopterygota</taxon>
        <taxon>Lepidoptera</taxon>
        <taxon>Glossata</taxon>
        <taxon>Ditrysia</taxon>
        <taxon>Tineoidea</taxon>
        <taxon>Psychidae</taxon>
        <taxon>Oiketicinae</taxon>
        <taxon>Eumeta</taxon>
    </lineage>
</organism>
<keyword evidence="3" id="KW-1185">Reference proteome</keyword>
<comment type="caution">
    <text evidence="2">The sequence shown here is derived from an EMBL/GenBank/DDBJ whole genome shotgun (WGS) entry which is preliminary data.</text>
</comment>
<feature type="domain" description="Mutator-like transposase" evidence="1">
    <location>
        <begin position="3"/>
        <end position="53"/>
    </location>
</feature>
<dbReference type="EMBL" id="BGZK01000006">
    <property type="protein sequence ID" value="GBP00707.1"/>
    <property type="molecule type" value="Genomic_DNA"/>
</dbReference>
<evidence type="ECO:0000313" key="3">
    <source>
        <dbReference type="Proteomes" id="UP000299102"/>
    </source>
</evidence>
<proteinExistence type="predicted"/>
<evidence type="ECO:0000259" key="1">
    <source>
        <dbReference type="Pfam" id="PF20700"/>
    </source>
</evidence>
<sequence length="278" mass="31143">MIKSGAKERQAALDEGRVTKEGIPIIDVVADGCWSKRSYKTNYSALSGAAAIVRKRFVGSNFAEIMYMVSVFHLSVGSPNDSSYVLRARNVQIQSPSQLEKKLARILDRAHSSPACTRLSRDARAQRRVDTPTTAFSNVVDTSFDDENCFDYFWLKKSPLPSVDYKESTYTFDRVLSRKSFALSTVCTDVCPRILDRLFYRLSGYGGQLPSPAPLPLLGAPMSDIEAARPRFMWLSMFGVMISFALVLEDGWVELLQIFYRQLGVCFVSRQTNSVIAI</sequence>
<accession>A0A4C1SH60</accession>
<dbReference type="Proteomes" id="UP000299102">
    <property type="component" value="Unassembled WGS sequence"/>
</dbReference>